<reference evidence="9" key="1">
    <citation type="submission" date="2021-01" db="EMBL/GenBank/DDBJ databases">
        <authorList>
            <person name="Corre E."/>
            <person name="Pelletier E."/>
            <person name="Niang G."/>
            <person name="Scheremetjew M."/>
            <person name="Finn R."/>
            <person name="Kale V."/>
            <person name="Holt S."/>
            <person name="Cochrane G."/>
            <person name="Meng A."/>
            <person name="Brown T."/>
            <person name="Cohen L."/>
        </authorList>
    </citation>
    <scope>NUCLEOTIDE SEQUENCE</scope>
    <source>
        <strain evidence="9">CCMP 410</strain>
    </source>
</reference>
<dbReference type="GO" id="GO:0004423">
    <property type="term" value="F:iduronate-2-sulfatase activity"/>
    <property type="evidence" value="ECO:0007669"/>
    <property type="project" value="InterPro"/>
</dbReference>
<comment type="cofactor">
    <cofactor evidence="1">
        <name>Ca(2+)</name>
        <dbReference type="ChEBI" id="CHEBI:29108"/>
    </cofactor>
</comment>
<keyword evidence="5" id="KW-0378">Hydrolase</keyword>
<comment type="similarity">
    <text evidence="2">Belongs to the sulfatase family.</text>
</comment>
<sequence>MLVSVLFYQCLAATVVLCTLLCLGAMDYQQLTYELESIVSIKGNVTAPSASVALLRNKRSKQQEIRDTEQPFSNGRTKGADGPLSSSSKSNQNSKPSRSNQNSKPNVLFLMCDDLNDYIETLGGHPQAITPNIRRLMETSVSFTQAHANIPLCKPSRASFLSGLYPHSSNFVNPDDLPRPEEYEGLKHQRTLVEHFNENGYRTLGTGKIYHGYKKSYWMEVGHEADYGPFVYNKTEAKDVHDTSVQNLPHPAVPARFGKHEPVRGSFGPLEKLDDPDLGWRTGGFYKGFREIQVHNATHRDMTPDEQSADWAVKRLRQMDAAAARGNRPSQPFFLGVGLVRPHHPMIVSQKYFDMYPIESLQLPPSFLDNDANDTMRQTLAKAGIGQRMYQDLVKGFHGRKSLLRYIQAYLASVTAADELLGKVLDALDKTRFKDNTIVVFTSDHGYQAGQKGYLGKNLLWQATTRVPLVVRVPNVGSSSRRRKCSHPVSLVDLYPTLIDLCGLSNKTENNEFSRPLDGHSLRPFLSEAPSVSWSGPKFALSTLSQERNLSDPIGLSLSARYNKWRYIRYSNGKEELYNTVEDPYEWANVLVANQSSATSTAHHNDMNAVLNRFRNDLFQFVGGDDRRIAVQRIT</sequence>
<keyword evidence="4" id="KW-0732">Signal</keyword>
<dbReference type="Gene3D" id="3.40.720.10">
    <property type="entry name" value="Alkaline Phosphatase, subunit A"/>
    <property type="match status" value="1"/>
</dbReference>
<dbReference type="Pfam" id="PF00884">
    <property type="entry name" value="Sulfatase"/>
    <property type="match status" value="1"/>
</dbReference>
<accession>A0A7S1V175</accession>
<gene>
    <name evidence="9" type="ORF">GOCE00092_LOCUS13578</name>
</gene>
<evidence type="ECO:0000256" key="3">
    <source>
        <dbReference type="ARBA" id="ARBA00022723"/>
    </source>
</evidence>
<dbReference type="SUPFAM" id="SSF53649">
    <property type="entry name" value="Alkaline phosphatase-like"/>
    <property type="match status" value="1"/>
</dbReference>
<dbReference type="PANTHER" id="PTHR45953">
    <property type="entry name" value="IDURONATE 2-SULFATASE"/>
    <property type="match status" value="1"/>
</dbReference>
<evidence type="ECO:0000256" key="5">
    <source>
        <dbReference type="ARBA" id="ARBA00022801"/>
    </source>
</evidence>
<keyword evidence="6" id="KW-0106">Calcium</keyword>
<name>A0A7S1V175_9STRA</name>
<feature type="compositionally biased region" description="Low complexity" evidence="7">
    <location>
        <begin position="85"/>
        <end position="104"/>
    </location>
</feature>
<dbReference type="GO" id="GO:0046872">
    <property type="term" value="F:metal ion binding"/>
    <property type="evidence" value="ECO:0007669"/>
    <property type="project" value="UniProtKB-KW"/>
</dbReference>
<evidence type="ECO:0000313" key="9">
    <source>
        <dbReference type="EMBL" id="CAD9284666.1"/>
    </source>
</evidence>
<evidence type="ECO:0000256" key="1">
    <source>
        <dbReference type="ARBA" id="ARBA00001913"/>
    </source>
</evidence>
<dbReference type="PANTHER" id="PTHR45953:SF1">
    <property type="entry name" value="IDURONATE 2-SULFATASE"/>
    <property type="match status" value="1"/>
</dbReference>
<dbReference type="InterPro" id="IPR000917">
    <property type="entry name" value="Sulfatase_N"/>
</dbReference>
<proteinExistence type="inferred from homology"/>
<evidence type="ECO:0000256" key="4">
    <source>
        <dbReference type="ARBA" id="ARBA00022729"/>
    </source>
</evidence>
<dbReference type="InterPro" id="IPR035874">
    <property type="entry name" value="IDS"/>
</dbReference>
<evidence type="ECO:0000259" key="8">
    <source>
        <dbReference type="Pfam" id="PF00884"/>
    </source>
</evidence>
<organism evidence="9">
    <name type="scientific">Grammatophora oceanica</name>
    <dbReference type="NCBI Taxonomy" id="210454"/>
    <lineage>
        <taxon>Eukaryota</taxon>
        <taxon>Sar</taxon>
        <taxon>Stramenopiles</taxon>
        <taxon>Ochrophyta</taxon>
        <taxon>Bacillariophyta</taxon>
        <taxon>Fragilariophyceae</taxon>
        <taxon>Fragilariophycidae</taxon>
        <taxon>Rhabdonematales</taxon>
        <taxon>Grammatophoraceae</taxon>
        <taxon>Grammatophora</taxon>
    </lineage>
</organism>
<keyword evidence="3" id="KW-0479">Metal-binding</keyword>
<dbReference type="InterPro" id="IPR017850">
    <property type="entry name" value="Alkaline_phosphatase_core_sf"/>
</dbReference>
<dbReference type="CDD" id="cd16030">
    <property type="entry name" value="iduronate-2-sulfatase"/>
    <property type="match status" value="1"/>
</dbReference>
<dbReference type="EMBL" id="HBGK01026256">
    <property type="protein sequence ID" value="CAD9284666.1"/>
    <property type="molecule type" value="Transcribed_RNA"/>
</dbReference>
<protein>
    <recommendedName>
        <fullName evidence="8">Sulfatase N-terminal domain-containing protein</fullName>
    </recommendedName>
</protein>
<feature type="region of interest" description="Disordered" evidence="7">
    <location>
        <begin position="57"/>
        <end position="104"/>
    </location>
</feature>
<dbReference type="GO" id="GO:0005737">
    <property type="term" value="C:cytoplasm"/>
    <property type="evidence" value="ECO:0007669"/>
    <property type="project" value="TreeGrafter"/>
</dbReference>
<evidence type="ECO:0000256" key="7">
    <source>
        <dbReference type="SAM" id="MobiDB-lite"/>
    </source>
</evidence>
<evidence type="ECO:0000256" key="2">
    <source>
        <dbReference type="ARBA" id="ARBA00008779"/>
    </source>
</evidence>
<evidence type="ECO:0000256" key="6">
    <source>
        <dbReference type="ARBA" id="ARBA00022837"/>
    </source>
</evidence>
<feature type="domain" description="Sulfatase N-terminal" evidence="8">
    <location>
        <begin position="105"/>
        <end position="503"/>
    </location>
</feature>
<dbReference type="AlphaFoldDB" id="A0A7S1V175"/>